<proteinExistence type="predicted"/>
<organism evidence="1 2">
    <name type="scientific">Portunus trituberculatus</name>
    <name type="common">Swimming crab</name>
    <name type="synonym">Neptunus trituberculatus</name>
    <dbReference type="NCBI Taxonomy" id="210409"/>
    <lineage>
        <taxon>Eukaryota</taxon>
        <taxon>Metazoa</taxon>
        <taxon>Ecdysozoa</taxon>
        <taxon>Arthropoda</taxon>
        <taxon>Crustacea</taxon>
        <taxon>Multicrustacea</taxon>
        <taxon>Malacostraca</taxon>
        <taxon>Eumalacostraca</taxon>
        <taxon>Eucarida</taxon>
        <taxon>Decapoda</taxon>
        <taxon>Pleocyemata</taxon>
        <taxon>Brachyura</taxon>
        <taxon>Eubrachyura</taxon>
        <taxon>Portunoidea</taxon>
        <taxon>Portunidae</taxon>
        <taxon>Portuninae</taxon>
        <taxon>Portunus</taxon>
    </lineage>
</organism>
<evidence type="ECO:0000313" key="1">
    <source>
        <dbReference type="EMBL" id="MPC76345.1"/>
    </source>
</evidence>
<accession>A0A5B7I2H7</accession>
<keyword evidence="2" id="KW-1185">Reference proteome</keyword>
<sequence>MTRIQKRFALSRRIFSKFLVEDTHVFKGYFYGSGDGLARFLVYHKEKLS</sequence>
<evidence type="ECO:0000313" key="2">
    <source>
        <dbReference type="Proteomes" id="UP000324222"/>
    </source>
</evidence>
<name>A0A5B7I2H7_PORTR</name>
<protein>
    <submittedName>
        <fullName evidence="1">Uncharacterized protein</fullName>
    </submittedName>
</protein>
<dbReference type="AlphaFoldDB" id="A0A5B7I2H7"/>
<comment type="caution">
    <text evidence="1">The sequence shown here is derived from an EMBL/GenBank/DDBJ whole genome shotgun (WGS) entry which is preliminary data.</text>
</comment>
<gene>
    <name evidence="1" type="ORF">E2C01_070755</name>
</gene>
<dbReference type="Proteomes" id="UP000324222">
    <property type="component" value="Unassembled WGS sequence"/>
</dbReference>
<reference evidence="1 2" key="1">
    <citation type="submission" date="2019-05" db="EMBL/GenBank/DDBJ databases">
        <title>Another draft genome of Portunus trituberculatus and its Hox gene families provides insights of decapod evolution.</title>
        <authorList>
            <person name="Jeong J.-H."/>
            <person name="Song I."/>
            <person name="Kim S."/>
            <person name="Choi T."/>
            <person name="Kim D."/>
            <person name="Ryu S."/>
            <person name="Kim W."/>
        </authorList>
    </citation>
    <scope>NUCLEOTIDE SEQUENCE [LARGE SCALE GENOMIC DNA]</scope>
    <source>
        <tissue evidence="1">Muscle</tissue>
    </source>
</reference>
<dbReference type="EMBL" id="VSRR010043139">
    <property type="protein sequence ID" value="MPC76345.1"/>
    <property type="molecule type" value="Genomic_DNA"/>
</dbReference>